<comment type="caution">
    <text evidence="1">The sequence shown here is derived from an EMBL/GenBank/DDBJ whole genome shotgun (WGS) entry which is preliminary data.</text>
</comment>
<gene>
    <name evidence="1" type="ORF">EBO15_07960</name>
</gene>
<organism evidence="1 2">
    <name type="scientific">Actinomadura harenae</name>
    <dbReference type="NCBI Taxonomy" id="2483351"/>
    <lineage>
        <taxon>Bacteria</taxon>
        <taxon>Bacillati</taxon>
        <taxon>Actinomycetota</taxon>
        <taxon>Actinomycetes</taxon>
        <taxon>Streptosporangiales</taxon>
        <taxon>Thermomonosporaceae</taxon>
        <taxon>Actinomadura</taxon>
    </lineage>
</organism>
<dbReference type="InterPro" id="IPR045592">
    <property type="entry name" value="DUF6461"/>
</dbReference>
<accession>A0A3M2M9B8</accession>
<evidence type="ECO:0000313" key="2">
    <source>
        <dbReference type="Proteomes" id="UP000282674"/>
    </source>
</evidence>
<dbReference type="AlphaFoldDB" id="A0A3M2M9B8"/>
<reference evidence="1 2" key="1">
    <citation type="submission" date="2018-10" db="EMBL/GenBank/DDBJ databases">
        <title>Isolation from soil.</title>
        <authorList>
            <person name="Hu J."/>
        </authorList>
    </citation>
    <scope>NUCLEOTIDE SEQUENCE [LARGE SCALE GENOMIC DNA]</scope>
    <source>
        <strain evidence="1 2">NEAU-Ht49</strain>
    </source>
</reference>
<name>A0A3M2M9B8_9ACTN</name>
<dbReference type="EMBL" id="RFFG01000010">
    <property type="protein sequence ID" value="RMI46146.1"/>
    <property type="molecule type" value="Genomic_DNA"/>
</dbReference>
<sequence length="198" mass="21967">MAGLGWMYGRDLPLLSLTFARGLTAPQLVERMGADSTTLALRSQDVFLDEFGDVLYDDDAYVVSAGQYASWAWAWEHGSWLCVEDDDLVRRVSAGTTAVVLHANEKPMVEFLYAEDGRLVTGINTLLSLRPEDRTGSEPHRFDARLRALKADPDSDDSGPLGFRGLFYRVAEDLGIGLPYEDLIKTPVFSGRLQPRVP</sequence>
<proteinExistence type="predicted"/>
<dbReference type="OrthoDB" id="4460129at2"/>
<evidence type="ECO:0000313" key="1">
    <source>
        <dbReference type="EMBL" id="RMI46146.1"/>
    </source>
</evidence>
<dbReference type="Proteomes" id="UP000282674">
    <property type="component" value="Unassembled WGS sequence"/>
</dbReference>
<dbReference type="Pfam" id="PF20062">
    <property type="entry name" value="DUF6461"/>
    <property type="match status" value="1"/>
</dbReference>
<keyword evidence="2" id="KW-1185">Reference proteome</keyword>
<dbReference type="RefSeq" id="WP_122193668.1">
    <property type="nucleotide sequence ID" value="NZ_JBHSKC010000013.1"/>
</dbReference>
<protein>
    <submittedName>
        <fullName evidence="1">Uncharacterized protein</fullName>
    </submittedName>
</protein>